<accession>A0AA37M6N2</accession>
<gene>
    <name evidence="7" type="primary">braC_5</name>
    <name evidence="7" type="ORF">MPEAHAMD_4660</name>
</gene>
<dbReference type="EMBL" id="BPQJ01000025">
    <property type="protein sequence ID" value="GJD64477.1"/>
    <property type="molecule type" value="Genomic_DNA"/>
</dbReference>
<evidence type="ECO:0000259" key="6">
    <source>
        <dbReference type="Pfam" id="PF13458"/>
    </source>
</evidence>
<sequence>MGQKRLLLAAAASACMAGAAGAAEPIKVGLIEPLSGSVAYNGQSVVEGAKLAAKEINDRGGIDGRPLELIVEDGQCAPANTVNAAEKLIQNDRVSVLIGAFCSSATAAIMPVADKYKLPLVTGVSSKADLTEQGNRYFFRAAETDALLARAFAKIMARDLKLKSVAYIGVNDDWGRGGVAEFSRDLTELGVKSTLVDYFDHGSTDFYTLLTRIRAAEPDGVFVAAETQDGSILLKQAKEMGLEAKIFGVGSWATEDFIKLTGEAAEGIYAAVPYASTIPGDTNRKFVESYAKAYRKQPGKYGAAGYNAVNIVAQAIDRADSTKAEAIREALAKTDYEAPNGHYRFTPKGQAYGFSAVLVQLQGAKPVVVATSPVEAGQ</sequence>
<comment type="similarity">
    <text evidence="1">Belongs to the leucine-binding protein family.</text>
</comment>
<dbReference type="InterPro" id="IPR000709">
    <property type="entry name" value="Leu_Ile_Val-bd"/>
</dbReference>
<feature type="chain" id="PRO_5041471308" evidence="5">
    <location>
        <begin position="23"/>
        <end position="378"/>
    </location>
</feature>
<evidence type="ECO:0000256" key="5">
    <source>
        <dbReference type="SAM" id="SignalP"/>
    </source>
</evidence>
<keyword evidence="4" id="KW-0029">Amino-acid transport</keyword>
<keyword evidence="3 5" id="KW-0732">Signal</keyword>
<proteinExistence type="inferred from homology"/>
<dbReference type="InterPro" id="IPR051010">
    <property type="entry name" value="BCAA_transport"/>
</dbReference>
<dbReference type="InterPro" id="IPR028082">
    <property type="entry name" value="Peripla_BP_I"/>
</dbReference>
<dbReference type="RefSeq" id="WP_238192552.1">
    <property type="nucleotide sequence ID" value="NZ_BPQJ01000025.1"/>
</dbReference>
<dbReference type="Pfam" id="PF13458">
    <property type="entry name" value="Peripla_BP_6"/>
    <property type="match status" value="1"/>
</dbReference>
<feature type="domain" description="Leucine-binding protein" evidence="6">
    <location>
        <begin position="25"/>
        <end position="361"/>
    </location>
</feature>
<comment type="caution">
    <text evidence="7">The sequence shown here is derived from an EMBL/GenBank/DDBJ whole genome shotgun (WGS) entry which is preliminary data.</text>
</comment>
<name>A0AA37M6N2_9HYPH</name>
<keyword evidence="8" id="KW-1185">Reference proteome</keyword>
<evidence type="ECO:0000313" key="7">
    <source>
        <dbReference type="EMBL" id="GJD64477.1"/>
    </source>
</evidence>
<dbReference type="CDD" id="cd19980">
    <property type="entry name" value="PBP1_ABC_ligand_binding-like"/>
    <property type="match status" value="1"/>
</dbReference>
<evidence type="ECO:0000313" key="8">
    <source>
        <dbReference type="Proteomes" id="UP001055286"/>
    </source>
</evidence>
<protein>
    <submittedName>
        <fullName evidence="7">Leucine-, isoleucine-, valine-, threonine-, and alanine-binding protein</fullName>
    </submittedName>
</protein>
<evidence type="ECO:0000256" key="1">
    <source>
        <dbReference type="ARBA" id="ARBA00010062"/>
    </source>
</evidence>
<dbReference type="InterPro" id="IPR028081">
    <property type="entry name" value="Leu-bd"/>
</dbReference>
<reference evidence="7" key="1">
    <citation type="journal article" date="2016" name="Front. Microbiol.">
        <title>Genome Sequence of the Piezophilic, Mesophilic Sulfate-Reducing Bacterium Desulfovibrio indicus J2T.</title>
        <authorList>
            <person name="Cao J."/>
            <person name="Maignien L."/>
            <person name="Shao Z."/>
            <person name="Alain K."/>
            <person name="Jebbar M."/>
        </authorList>
    </citation>
    <scope>NUCLEOTIDE SEQUENCE</scope>
    <source>
        <strain evidence="7">JCM 32048</strain>
    </source>
</reference>
<keyword evidence="2" id="KW-0813">Transport</keyword>
<evidence type="ECO:0000256" key="3">
    <source>
        <dbReference type="ARBA" id="ARBA00022729"/>
    </source>
</evidence>
<evidence type="ECO:0000256" key="4">
    <source>
        <dbReference type="ARBA" id="ARBA00022970"/>
    </source>
</evidence>
<evidence type="ECO:0000256" key="2">
    <source>
        <dbReference type="ARBA" id="ARBA00022448"/>
    </source>
</evidence>
<reference evidence="7" key="2">
    <citation type="submission" date="2021-08" db="EMBL/GenBank/DDBJ databases">
        <authorList>
            <person name="Tani A."/>
            <person name="Ola A."/>
            <person name="Ogura Y."/>
            <person name="Katsura K."/>
            <person name="Hayashi T."/>
        </authorList>
    </citation>
    <scope>NUCLEOTIDE SEQUENCE</scope>
    <source>
        <strain evidence="7">JCM 32048</strain>
    </source>
</reference>
<dbReference type="GO" id="GO:0006865">
    <property type="term" value="P:amino acid transport"/>
    <property type="evidence" value="ECO:0007669"/>
    <property type="project" value="UniProtKB-KW"/>
</dbReference>
<dbReference type="Gene3D" id="3.40.50.2300">
    <property type="match status" value="2"/>
</dbReference>
<dbReference type="PRINTS" id="PR00337">
    <property type="entry name" value="LEUILEVALBP"/>
</dbReference>
<dbReference type="PANTHER" id="PTHR30483">
    <property type="entry name" value="LEUCINE-SPECIFIC-BINDING PROTEIN"/>
    <property type="match status" value="1"/>
</dbReference>
<dbReference type="SUPFAM" id="SSF53822">
    <property type="entry name" value="Periplasmic binding protein-like I"/>
    <property type="match status" value="1"/>
</dbReference>
<dbReference type="Proteomes" id="UP001055286">
    <property type="component" value="Unassembled WGS sequence"/>
</dbReference>
<organism evidence="7 8">
    <name type="scientific">Methylobacterium frigidaeris</name>
    <dbReference type="NCBI Taxonomy" id="2038277"/>
    <lineage>
        <taxon>Bacteria</taxon>
        <taxon>Pseudomonadati</taxon>
        <taxon>Pseudomonadota</taxon>
        <taxon>Alphaproteobacteria</taxon>
        <taxon>Hyphomicrobiales</taxon>
        <taxon>Methylobacteriaceae</taxon>
        <taxon>Methylobacterium</taxon>
    </lineage>
</organism>
<feature type="signal peptide" evidence="5">
    <location>
        <begin position="1"/>
        <end position="22"/>
    </location>
</feature>
<dbReference type="AlphaFoldDB" id="A0AA37M6N2"/>
<dbReference type="PANTHER" id="PTHR30483:SF6">
    <property type="entry name" value="PERIPLASMIC BINDING PROTEIN OF ABC TRANSPORTER FOR NATURAL AMINO ACIDS"/>
    <property type="match status" value="1"/>
</dbReference>